<dbReference type="EMBL" id="SRLO01000130">
    <property type="protein sequence ID" value="TNN72993.1"/>
    <property type="molecule type" value="Genomic_DNA"/>
</dbReference>
<sequence length="188" mass="21615">MEPSDELPKLDLWLEKLRSWTKVRTTDPSFHHVLNQSDGRCHFSCSEPRKSRAGKPFPLTSRHLYLLRGDVTQRLTNLERLYERAGRSPGQKPLCSTRSPLAELELGGEESLPACAWEETETADYSTGIHKRKKNKSTSKMIMEVFSGREYPRFAISCLAWSEAFHWASGKSTASSWMLLEWRIWLVA</sequence>
<dbReference type="AlphaFoldDB" id="A0A4Z2I738"/>
<proteinExistence type="predicted"/>
<gene>
    <name evidence="1" type="ORF">EYF80_016783</name>
</gene>
<organism evidence="1 2">
    <name type="scientific">Liparis tanakae</name>
    <name type="common">Tanaka's snailfish</name>
    <dbReference type="NCBI Taxonomy" id="230148"/>
    <lineage>
        <taxon>Eukaryota</taxon>
        <taxon>Metazoa</taxon>
        <taxon>Chordata</taxon>
        <taxon>Craniata</taxon>
        <taxon>Vertebrata</taxon>
        <taxon>Euteleostomi</taxon>
        <taxon>Actinopterygii</taxon>
        <taxon>Neopterygii</taxon>
        <taxon>Teleostei</taxon>
        <taxon>Neoteleostei</taxon>
        <taxon>Acanthomorphata</taxon>
        <taxon>Eupercaria</taxon>
        <taxon>Perciformes</taxon>
        <taxon>Cottioidei</taxon>
        <taxon>Cottales</taxon>
        <taxon>Liparidae</taxon>
        <taxon>Liparis</taxon>
    </lineage>
</organism>
<name>A0A4Z2I738_9TELE</name>
<dbReference type="Proteomes" id="UP000314294">
    <property type="component" value="Unassembled WGS sequence"/>
</dbReference>
<evidence type="ECO:0000313" key="2">
    <source>
        <dbReference type="Proteomes" id="UP000314294"/>
    </source>
</evidence>
<keyword evidence="2" id="KW-1185">Reference proteome</keyword>
<protein>
    <submittedName>
        <fullName evidence="1">Uncharacterized protein</fullName>
    </submittedName>
</protein>
<reference evidence="1 2" key="1">
    <citation type="submission" date="2019-03" db="EMBL/GenBank/DDBJ databases">
        <title>First draft genome of Liparis tanakae, snailfish: a comprehensive survey of snailfish specific genes.</title>
        <authorList>
            <person name="Kim W."/>
            <person name="Song I."/>
            <person name="Jeong J.-H."/>
            <person name="Kim D."/>
            <person name="Kim S."/>
            <person name="Ryu S."/>
            <person name="Song J.Y."/>
            <person name="Lee S.K."/>
        </authorList>
    </citation>
    <scope>NUCLEOTIDE SEQUENCE [LARGE SCALE GENOMIC DNA]</scope>
    <source>
        <tissue evidence="1">Muscle</tissue>
    </source>
</reference>
<comment type="caution">
    <text evidence="1">The sequence shown here is derived from an EMBL/GenBank/DDBJ whole genome shotgun (WGS) entry which is preliminary data.</text>
</comment>
<accession>A0A4Z2I738</accession>
<evidence type="ECO:0000313" key="1">
    <source>
        <dbReference type="EMBL" id="TNN72993.1"/>
    </source>
</evidence>